<feature type="domain" description="2Fe-2S ferredoxin-type" evidence="1">
    <location>
        <begin position="2"/>
        <end position="94"/>
    </location>
</feature>
<dbReference type="AlphaFoldDB" id="A0A1V4SL89"/>
<keyword evidence="2" id="KW-0560">Oxidoreductase</keyword>
<dbReference type="GO" id="GO:0051536">
    <property type="term" value="F:iron-sulfur cluster binding"/>
    <property type="evidence" value="ECO:0007669"/>
    <property type="project" value="InterPro"/>
</dbReference>
<dbReference type="InterPro" id="IPR001041">
    <property type="entry name" value="2Fe-2S_ferredoxin-type"/>
</dbReference>
<dbReference type="InterPro" id="IPR052911">
    <property type="entry name" value="Corrinoid_activation_enz"/>
</dbReference>
<gene>
    <name evidence="2" type="primary">mphP</name>
    <name evidence="2" type="ORF">CLHUN_20160</name>
</gene>
<proteinExistence type="predicted"/>
<dbReference type="InterPro" id="IPR027980">
    <property type="entry name" value="RACo_C"/>
</dbReference>
<dbReference type="InterPro" id="IPR041414">
    <property type="entry name" value="Raco-like_middle"/>
</dbReference>
<accession>A0A1V4SL89</accession>
<dbReference type="EC" id="1.14.13.7" evidence="2"/>
<dbReference type="EMBL" id="MZGX01000012">
    <property type="protein sequence ID" value="OPX43991.1"/>
    <property type="molecule type" value="Genomic_DNA"/>
</dbReference>
<dbReference type="RefSeq" id="WP_080064457.1">
    <property type="nucleotide sequence ID" value="NZ_MZGX01000012.1"/>
</dbReference>
<dbReference type="PROSITE" id="PS51085">
    <property type="entry name" value="2FE2S_FER_2"/>
    <property type="match status" value="1"/>
</dbReference>
<dbReference type="SUPFAM" id="SSF54292">
    <property type="entry name" value="2Fe-2S ferredoxin-like"/>
    <property type="match status" value="1"/>
</dbReference>
<dbReference type="STRING" id="48256.CLHUN_20160"/>
<organism evidence="2 3">
    <name type="scientific">Ruminiclostridium hungatei</name>
    <name type="common">Clostridium hungatei</name>
    <dbReference type="NCBI Taxonomy" id="48256"/>
    <lineage>
        <taxon>Bacteria</taxon>
        <taxon>Bacillati</taxon>
        <taxon>Bacillota</taxon>
        <taxon>Clostridia</taxon>
        <taxon>Eubacteriales</taxon>
        <taxon>Oscillospiraceae</taxon>
        <taxon>Ruminiclostridium</taxon>
    </lineage>
</organism>
<dbReference type="InterPro" id="IPR042259">
    <property type="entry name" value="Raco-like_middle_sf"/>
</dbReference>
<evidence type="ECO:0000259" key="1">
    <source>
        <dbReference type="PROSITE" id="PS51085"/>
    </source>
</evidence>
<dbReference type="Pfam" id="PF14574">
    <property type="entry name" value="RACo_C_ter"/>
    <property type="match status" value="1"/>
</dbReference>
<dbReference type="Proteomes" id="UP000191554">
    <property type="component" value="Unassembled WGS sequence"/>
</dbReference>
<dbReference type="GO" id="GO:0018662">
    <property type="term" value="F:phenol 2-monooxygenase activity"/>
    <property type="evidence" value="ECO:0007669"/>
    <property type="project" value="UniProtKB-EC"/>
</dbReference>
<keyword evidence="3" id="KW-1185">Reference proteome</keyword>
<dbReference type="Pfam" id="PF00111">
    <property type="entry name" value="Fer2"/>
    <property type="match status" value="1"/>
</dbReference>
<dbReference type="CDD" id="cd00207">
    <property type="entry name" value="fer2"/>
    <property type="match status" value="1"/>
</dbReference>
<dbReference type="Gene3D" id="3.10.20.30">
    <property type="match status" value="1"/>
</dbReference>
<reference evidence="2 3" key="1">
    <citation type="submission" date="2017-03" db="EMBL/GenBank/DDBJ databases">
        <title>Genome sequence of Clostridium hungatei DSM 14427.</title>
        <authorList>
            <person name="Poehlein A."/>
            <person name="Daniel R."/>
        </authorList>
    </citation>
    <scope>NUCLEOTIDE SEQUENCE [LARGE SCALE GENOMIC DNA]</scope>
    <source>
        <strain evidence="2 3">DSM 14427</strain>
    </source>
</reference>
<dbReference type="PANTHER" id="PTHR42895">
    <property type="entry name" value="IRON-SULFUR CLUSTER-BINDING PROTEIN-RELATED"/>
    <property type="match status" value="1"/>
</dbReference>
<protein>
    <submittedName>
        <fullName evidence="2">Phenol hydroxylase P5 protein</fullName>
        <ecNumber evidence="2">1.14.13.7</ecNumber>
    </submittedName>
</protein>
<dbReference type="OrthoDB" id="9810588at2"/>
<dbReference type="PANTHER" id="PTHR42895:SF2">
    <property type="entry name" value="IRON-SULFUR CLUSTER PROTEIN"/>
    <property type="match status" value="1"/>
</dbReference>
<dbReference type="Gene3D" id="3.30.420.480">
    <property type="entry name" value="Domain of unknown function (DUF4445)"/>
    <property type="match status" value="1"/>
</dbReference>
<comment type="caution">
    <text evidence="2">The sequence shown here is derived from an EMBL/GenBank/DDBJ whole genome shotgun (WGS) entry which is preliminary data.</text>
</comment>
<dbReference type="Pfam" id="PF17651">
    <property type="entry name" value="Raco_middle"/>
    <property type="match status" value="1"/>
</dbReference>
<evidence type="ECO:0000313" key="2">
    <source>
        <dbReference type="EMBL" id="OPX43991.1"/>
    </source>
</evidence>
<name>A0A1V4SL89_RUMHU</name>
<sequence>MAKVNFYPQGKSVTVEEGATILQAARKAGIVIESPCNGVGTCGKCKVRLDKESLNNVVAGGKHHLAKAEEEQGYVLSCEAKIYGNISVEATSNQRNSTLKILSKGQSFDISIKPLIKKEFFNTENYTKVFAGDKELGVEYGDTREKCYGAVVDIGTTTLVAAVVNLKDGSEIGTASALNPQAVHAQDVLSRIKFSSEADGLYIMYSEVVREINSLIKEIVDSKGISNKNIYEVVFSGNTCMAHLVTNTNPQSLGKYPYTPEINGAVYLNAREHKIGISPIGIIYVPPIISAYVGADITSGVLASQLHEKKGITLFVDIGTNGEMVIAFDGNLSATSTAAGPAFEGMNITHGMRAGQGAIEFFEIDEPGGISTKVIGNTKASGICGSGLLDVVGELVAHGVINKNGKFVEPEASDLQSALKERLVKQEGKWIFKITDKVFLSQKDVRQVQLAKGAVRAGIEFLLESKGVKAGDVDKVLIAGSFGYHLRAKSLINIGLLPKEFDGKIEFMGNTSKSGGQAFLLNKTYRDQLEKIVKQVEVLELANFKGFDKVFVRCLGF</sequence>
<dbReference type="InterPro" id="IPR012675">
    <property type="entry name" value="Beta-grasp_dom_sf"/>
</dbReference>
<dbReference type="InterPro" id="IPR036010">
    <property type="entry name" value="2Fe-2S_ferredoxin-like_sf"/>
</dbReference>
<evidence type="ECO:0000313" key="3">
    <source>
        <dbReference type="Proteomes" id="UP000191554"/>
    </source>
</evidence>